<sequence>MRRFSRVVATVLAALSVAAAVTALTPAAAQAKAAICRPDEGGGCLSGELIVLNSGGLEPIGSIGGGIKPDPMKGPGVWAYDLTLADGRTVFWATGSKTPSLTVTGHTGCVVWGTPPPYPAGWEAVCPAPAPWVFSRHDVLSDEDVYTAASLPTLARPVHAPNDYYYDHCVQNFRELTCGVAPVVPITPPTCTSYNPTSVTLRGAGNWWLDDARCKATNGSNVTVVAAVEGGLGTATLAADGWISFTPADPYYSGPATIDVFLKDRLGNRVNATDPAWTAKVQVTVAPAPTAANDDYTVAAGGTLAVDAAHGLTANDTFADRTREYYSIQQGWAPPNGTLTLDYATGAFSYTPNPGFVGTDTFRYRQNSSLGEPSVSGVATVTIHVV</sequence>
<evidence type="ECO:0000256" key="1">
    <source>
        <dbReference type="SAM" id="SignalP"/>
    </source>
</evidence>
<protein>
    <recommendedName>
        <fullName evidence="4">Tandem-95 repeat protein</fullName>
    </recommendedName>
</protein>
<dbReference type="AlphaFoldDB" id="A0A8J7GIG4"/>
<feature type="chain" id="PRO_5039086323" description="Tandem-95 repeat protein" evidence="1">
    <location>
        <begin position="20"/>
        <end position="386"/>
    </location>
</feature>
<evidence type="ECO:0000313" key="3">
    <source>
        <dbReference type="Proteomes" id="UP000622552"/>
    </source>
</evidence>
<keyword evidence="1" id="KW-0732">Signal</keyword>
<feature type="signal peptide" evidence="1">
    <location>
        <begin position="1"/>
        <end position="19"/>
    </location>
</feature>
<organism evidence="2 3">
    <name type="scientific">Longispora fulva</name>
    <dbReference type="NCBI Taxonomy" id="619741"/>
    <lineage>
        <taxon>Bacteria</taxon>
        <taxon>Bacillati</taxon>
        <taxon>Actinomycetota</taxon>
        <taxon>Actinomycetes</taxon>
        <taxon>Micromonosporales</taxon>
        <taxon>Micromonosporaceae</taxon>
        <taxon>Longispora</taxon>
    </lineage>
</organism>
<comment type="caution">
    <text evidence="2">The sequence shown here is derived from an EMBL/GenBank/DDBJ whole genome shotgun (WGS) entry which is preliminary data.</text>
</comment>
<accession>A0A8J7GIG4</accession>
<keyword evidence="3" id="KW-1185">Reference proteome</keyword>
<evidence type="ECO:0000313" key="2">
    <source>
        <dbReference type="EMBL" id="MBG6137033.1"/>
    </source>
</evidence>
<evidence type="ECO:0008006" key="4">
    <source>
        <dbReference type="Google" id="ProtNLM"/>
    </source>
</evidence>
<dbReference type="Gene3D" id="2.60.40.3440">
    <property type="match status" value="1"/>
</dbReference>
<reference evidence="2" key="1">
    <citation type="submission" date="2020-11" db="EMBL/GenBank/DDBJ databases">
        <title>Sequencing the genomes of 1000 actinobacteria strains.</title>
        <authorList>
            <person name="Klenk H.-P."/>
        </authorList>
    </citation>
    <scope>NUCLEOTIDE SEQUENCE</scope>
    <source>
        <strain evidence="2">DSM 45356</strain>
    </source>
</reference>
<dbReference type="Pfam" id="PF17963">
    <property type="entry name" value="Big_9"/>
    <property type="match status" value="1"/>
</dbReference>
<proteinExistence type="predicted"/>
<dbReference type="Proteomes" id="UP000622552">
    <property type="component" value="Unassembled WGS sequence"/>
</dbReference>
<gene>
    <name evidence="2" type="ORF">IW245_003227</name>
</gene>
<dbReference type="EMBL" id="JADOUF010000001">
    <property type="protein sequence ID" value="MBG6137033.1"/>
    <property type="molecule type" value="Genomic_DNA"/>
</dbReference>
<dbReference type="RefSeq" id="WP_197003941.1">
    <property type="nucleotide sequence ID" value="NZ_BONS01000022.1"/>
</dbReference>
<name>A0A8J7GIG4_9ACTN</name>